<dbReference type="EMBL" id="GBXM01015225">
    <property type="protein sequence ID" value="JAH93352.1"/>
    <property type="molecule type" value="Transcribed_RNA"/>
</dbReference>
<reference evidence="1" key="1">
    <citation type="submission" date="2014-11" db="EMBL/GenBank/DDBJ databases">
        <authorList>
            <person name="Amaro Gonzalez C."/>
        </authorList>
    </citation>
    <scope>NUCLEOTIDE SEQUENCE</scope>
</reference>
<accession>A0A0E9WSK4</accession>
<sequence length="62" mass="7474">MQNFEDRIFWATKKILKVKKMEKSEKQTIYVVYYSLVMEQNDWLVNARSILKGICRSYLVPV</sequence>
<protein>
    <submittedName>
        <fullName evidence="1">Uncharacterized protein</fullName>
    </submittedName>
</protein>
<name>A0A0E9WSK4_ANGAN</name>
<proteinExistence type="predicted"/>
<organism evidence="1">
    <name type="scientific">Anguilla anguilla</name>
    <name type="common">European freshwater eel</name>
    <name type="synonym">Muraena anguilla</name>
    <dbReference type="NCBI Taxonomy" id="7936"/>
    <lineage>
        <taxon>Eukaryota</taxon>
        <taxon>Metazoa</taxon>
        <taxon>Chordata</taxon>
        <taxon>Craniata</taxon>
        <taxon>Vertebrata</taxon>
        <taxon>Euteleostomi</taxon>
        <taxon>Actinopterygii</taxon>
        <taxon>Neopterygii</taxon>
        <taxon>Teleostei</taxon>
        <taxon>Anguilliformes</taxon>
        <taxon>Anguillidae</taxon>
        <taxon>Anguilla</taxon>
    </lineage>
</organism>
<dbReference type="AlphaFoldDB" id="A0A0E9WSK4"/>
<reference evidence="1" key="2">
    <citation type="journal article" date="2015" name="Fish Shellfish Immunol.">
        <title>Early steps in the European eel (Anguilla anguilla)-Vibrio vulnificus interaction in the gills: Role of the RtxA13 toxin.</title>
        <authorList>
            <person name="Callol A."/>
            <person name="Pajuelo D."/>
            <person name="Ebbesson L."/>
            <person name="Teles M."/>
            <person name="MacKenzie S."/>
            <person name="Amaro C."/>
        </authorList>
    </citation>
    <scope>NUCLEOTIDE SEQUENCE</scope>
</reference>
<evidence type="ECO:0000313" key="1">
    <source>
        <dbReference type="EMBL" id="JAH93352.1"/>
    </source>
</evidence>